<accession>A0A7W9TQW8</accession>
<dbReference type="InterPro" id="IPR036188">
    <property type="entry name" value="FAD/NAD-bd_sf"/>
</dbReference>
<evidence type="ECO:0000313" key="3">
    <source>
        <dbReference type="EMBL" id="MBB6085240.1"/>
    </source>
</evidence>
<name>A0A7W9TQW8_CASDE</name>
<feature type="domain" description="FAD dependent oxidoreductase" evidence="2">
    <location>
        <begin position="9"/>
        <end position="273"/>
    </location>
</feature>
<dbReference type="PANTHER" id="PTHR10668:SF103">
    <property type="entry name" value="PYRIDINE NUCLEOTIDE-DISULFIDE OXIDOREDUCTASE DOMAIN-CONTAINING PROTEIN 2"/>
    <property type="match status" value="1"/>
</dbReference>
<reference evidence="3 4" key="1">
    <citation type="submission" date="2020-08" db="EMBL/GenBank/DDBJ databases">
        <title>Genomic Encyclopedia of Type Strains, Phase IV (KMG-IV): sequencing the most valuable type-strain genomes for metagenomic binning, comparative biology and taxonomic classification.</title>
        <authorList>
            <person name="Goeker M."/>
        </authorList>
    </citation>
    <scope>NUCLEOTIDE SEQUENCE [LARGE SCALE GENOMIC DNA]</scope>
    <source>
        <strain evidence="3 4">DSM 12141</strain>
    </source>
</reference>
<dbReference type="Proteomes" id="UP000541136">
    <property type="component" value="Unassembled WGS sequence"/>
</dbReference>
<sequence length="565" mass="62654">MANPKSEYDVIIVGGGLNGLATGAYLQKAGLSVGIFERRDESGTFCATEEVLFPGVKLNLHASLLVTHFGPAMVDLELEKFGLELCKPAGAEYGYFYPFLDGNAAMFAHYDARKTYEMWQRISPKDAETYRKVANFLGPRQDVILQQALCSKHTDESFLQFLDEFSDVPVFPKDWLFMSGFEFVENLFEHEQIRVGLLSSAAMAADDLKSRLAGPLSILAALCGFTSNFYTARGGSHDVVHALVRCFVLHGGKIFYNCPVEKIIIEDKKAKGIVLSSISCYPDAEFKAGKAVISDLSAQTTFLGLVGEEHLSVSARASLKRYDYRGGTLFTNYYVMNERPDFACAQKFPEANNTYSFNFGAETVDQAADLFDRCDVRGVLPDPPVAWGGCANYCIADPTQAPPGMYTVMSWCFVPYKLNSLGGPGAWDDIRESYADKAEEVLVQYLPNLKTAKVARYVNTPHDYVRRNAHSFGNMHPSGATTEAQMWSWKPFAGCDAPRTPIDSLYICQSMGMSNFTHLGAAYVAASELMGDLGIERPDWWRAKAMDGAKELWRREGVERRTSVD</sequence>
<keyword evidence="1" id="KW-0560">Oxidoreductase</keyword>
<dbReference type="Gene3D" id="3.50.50.60">
    <property type="entry name" value="FAD/NAD(P)-binding domain"/>
    <property type="match status" value="2"/>
</dbReference>
<dbReference type="PANTHER" id="PTHR10668">
    <property type="entry name" value="PHYTOENE DEHYDROGENASE"/>
    <property type="match status" value="1"/>
</dbReference>
<dbReference type="AlphaFoldDB" id="A0A7W9TQW8"/>
<dbReference type="EMBL" id="JACHIB010000022">
    <property type="protein sequence ID" value="MBB6085240.1"/>
    <property type="molecule type" value="Genomic_DNA"/>
</dbReference>
<dbReference type="SUPFAM" id="SSF51905">
    <property type="entry name" value="FAD/NAD(P)-binding domain"/>
    <property type="match status" value="1"/>
</dbReference>
<comment type="caution">
    <text evidence="3">The sequence shown here is derived from an EMBL/GenBank/DDBJ whole genome shotgun (WGS) entry which is preliminary data.</text>
</comment>
<evidence type="ECO:0000256" key="1">
    <source>
        <dbReference type="ARBA" id="ARBA00023002"/>
    </source>
</evidence>
<dbReference type="InterPro" id="IPR006076">
    <property type="entry name" value="FAD-dep_OxRdtase"/>
</dbReference>
<dbReference type="GO" id="GO:0016491">
    <property type="term" value="F:oxidoreductase activity"/>
    <property type="evidence" value="ECO:0007669"/>
    <property type="project" value="UniProtKB-KW"/>
</dbReference>
<gene>
    <name evidence="3" type="ORF">HNR28_003297</name>
</gene>
<evidence type="ECO:0000259" key="2">
    <source>
        <dbReference type="Pfam" id="PF01266"/>
    </source>
</evidence>
<protein>
    <submittedName>
        <fullName evidence="3">Phytoene dehydrogenase-like protein</fullName>
    </submittedName>
</protein>
<dbReference type="Pfam" id="PF01266">
    <property type="entry name" value="DAO"/>
    <property type="match status" value="1"/>
</dbReference>
<organism evidence="3 4">
    <name type="scientific">Castellaniella defragrans</name>
    <name type="common">Alcaligenes defragrans</name>
    <dbReference type="NCBI Taxonomy" id="75697"/>
    <lineage>
        <taxon>Bacteria</taxon>
        <taxon>Pseudomonadati</taxon>
        <taxon>Pseudomonadota</taxon>
        <taxon>Betaproteobacteria</taxon>
        <taxon>Burkholderiales</taxon>
        <taxon>Alcaligenaceae</taxon>
        <taxon>Castellaniella</taxon>
    </lineage>
</organism>
<dbReference type="RefSeq" id="WP_043683945.1">
    <property type="nucleotide sequence ID" value="NZ_JACHIB010000022.1"/>
</dbReference>
<evidence type="ECO:0000313" key="4">
    <source>
        <dbReference type="Proteomes" id="UP000541136"/>
    </source>
</evidence>
<proteinExistence type="predicted"/>
<dbReference type="SMR" id="A0A7W9TQW8"/>